<name>A0ABV4WYR7_9CYAN</name>
<dbReference type="PANTHER" id="PTHR33908:SF11">
    <property type="entry name" value="MEMBRANE PROTEIN"/>
    <property type="match status" value="1"/>
</dbReference>
<keyword evidence="7 8" id="KW-0472">Membrane</keyword>
<comment type="caution">
    <text evidence="10">The sequence shown here is derived from an EMBL/GenBank/DDBJ whole genome shotgun (WGS) entry which is preliminary data.</text>
</comment>
<dbReference type="PANTHER" id="PTHR33908">
    <property type="entry name" value="MANNOSYLTRANSFERASE YKCB-RELATED"/>
    <property type="match status" value="1"/>
</dbReference>
<dbReference type="InterPro" id="IPR050297">
    <property type="entry name" value="LipidA_mod_glycosyltrf_83"/>
</dbReference>
<keyword evidence="4 10" id="KW-0808">Transferase</keyword>
<dbReference type="GO" id="GO:0016757">
    <property type="term" value="F:glycosyltransferase activity"/>
    <property type="evidence" value="ECO:0007669"/>
    <property type="project" value="UniProtKB-KW"/>
</dbReference>
<feature type="transmembrane region" description="Helical" evidence="8">
    <location>
        <begin position="316"/>
        <end position="336"/>
    </location>
</feature>
<comment type="subcellular location">
    <subcellularLocation>
        <location evidence="1">Cell membrane</location>
        <topology evidence="1">Multi-pass membrane protein</topology>
    </subcellularLocation>
</comment>
<keyword evidence="2" id="KW-1003">Cell membrane</keyword>
<feature type="domain" description="Glycosyltransferase RgtA/B/C/D-like" evidence="9">
    <location>
        <begin position="98"/>
        <end position="267"/>
    </location>
</feature>
<dbReference type="Pfam" id="PF13231">
    <property type="entry name" value="PMT_2"/>
    <property type="match status" value="1"/>
</dbReference>
<feature type="transmembrane region" description="Helical" evidence="8">
    <location>
        <begin position="342"/>
        <end position="361"/>
    </location>
</feature>
<gene>
    <name evidence="10" type="ORF">ACE1CA_35105</name>
</gene>
<keyword evidence="3 10" id="KW-0328">Glycosyltransferase</keyword>
<feature type="transmembrane region" description="Helical" evidence="8">
    <location>
        <begin position="208"/>
        <end position="241"/>
    </location>
</feature>
<protein>
    <submittedName>
        <fullName evidence="10">Glycosyltransferase family 39 protein</fullName>
        <ecNumber evidence="10">2.4.-.-</ecNumber>
    </submittedName>
</protein>
<reference evidence="10 11" key="1">
    <citation type="submission" date="2024-09" db="EMBL/GenBank/DDBJ databases">
        <title>Floridaenema gen nov. (Aerosakkonemataceae, Aerosakkonematales ord. nov., Cyanobacteria) from benthic tropical and subtropical fresh waters, with the description of four new species.</title>
        <authorList>
            <person name="Moretto J.A."/>
            <person name="Berthold D.E."/>
            <person name="Lefler F.W."/>
            <person name="Huang I.-S."/>
            <person name="Laughinghouse H. IV."/>
        </authorList>
    </citation>
    <scope>NUCLEOTIDE SEQUENCE [LARGE SCALE GENOMIC DNA]</scope>
    <source>
        <strain evidence="10 11">BLCC-F167</strain>
    </source>
</reference>
<feature type="transmembrane region" description="Helical" evidence="8">
    <location>
        <begin position="168"/>
        <end position="188"/>
    </location>
</feature>
<evidence type="ECO:0000256" key="4">
    <source>
        <dbReference type="ARBA" id="ARBA00022679"/>
    </source>
</evidence>
<accession>A0ABV4WYR7</accession>
<dbReference type="Proteomes" id="UP001576780">
    <property type="component" value="Unassembled WGS sequence"/>
</dbReference>
<sequence length="558" mass="62004">MTKPNLMMRPALELIAFLAIAIGVVLRLIYLGSREFWYDEVLSLIVATGQNVNYKGPGASPVPLRDYTALLSLPAPANLGEAIATVRNVFKGLLGDVHPPLSFLSLHFWIGLFGNSEIATRGLIVFLSLIAIFAAYGLGRLLLGHRGGLLLAALLATNPYYLSHSLNIRMYGGLVLWTILSVWALLELIKFPTQEKTTAPKKDFLKLILWNILLIGAVAAGLLTQYLFAYWLITLSILVLICDRSHWWQHGLRLGAGVVLTIPWILWGTKQQLRNRPNLGGQFDRAGGIQHLWDVAQTLGSQLVLGDWVTSLPPTIPTITGCIMIFLLTACTISLWRQGVRRNLIIALVLGILPILLASAVDIINGKFTVGFGYGRTMIFILPGCLLLITLWLEKVAGKWQMPIALTLLVLYLSIGISDFSLRPRLMFHQIADLIQQEPTTPTLVVLNSNAWGHVLRLAYYTPPTTPVRLLARPPAKLAPSLEKVLSETKTSVYPRIIWLDSANPVWSRLKTEAEREQENQKIDKILHSGFQLTKQKQLSGTMSMDKFTVKVYTLSSK</sequence>
<feature type="transmembrane region" description="Helical" evidence="8">
    <location>
        <begin position="118"/>
        <end position="136"/>
    </location>
</feature>
<organism evidence="10 11">
    <name type="scientific">Floridaenema evergladense BLCC-F167</name>
    <dbReference type="NCBI Taxonomy" id="3153639"/>
    <lineage>
        <taxon>Bacteria</taxon>
        <taxon>Bacillati</taxon>
        <taxon>Cyanobacteriota</taxon>
        <taxon>Cyanophyceae</taxon>
        <taxon>Oscillatoriophycideae</taxon>
        <taxon>Aerosakkonematales</taxon>
        <taxon>Aerosakkonemataceae</taxon>
        <taxon>Floridanema</taxon>
        <taxon>Floridanema evergladense</taxon>
    </lineage>
</organism>
<feature type="transmembrane region" description="Helical" evidence="8">
    <location>
        <begin position="404"/>
        <end position="422"/>
    </location>
</feature>
<dbReference type="RefSeq" id="WP_413282011.1">
    <property type="nucleotide sequence ID" value="NZ_JBHFNT010000319.1"/>
</dbReference>
<keyword evidence="6 8" id="KW-1133">Transmembrane helix</keyword>
<evidence type="ECO:0000256" key="3">
    <source>
        <dbReference type="ARBA" id="ARBA00022676"/>
    </source>
</evidence>
<dbReference type="EMBL" id="JBHFNT010000319">
    <property type="protein sequence ID" value="MFB2839748.1"/>
    <property type="molecule type" value="Genomic_DNA"/>
</dbReference>
<feature type="transmembrane region" description="Helical" evidence="8">
    <location>
        <begin position="373"/>
        <end position="392"/>
    </location>
</feature>
<evidence type="ECO:0000256" key="1">
    <source>
        <dbReference type="ARBA" id="ARBA00004651"/>
    </source>
</evidence>
<proteinExistence type="predicted"/>
<dbReference type="InterPro" id="IPR038731">
    <property type="entry name" value="RgtA/B/C-like"/>
</dbReference>
<evidence type="ECO:0000313" key="10">
    <source>
        <dbReference type="EMBL" id="MFB2839748.1"/>
    </source>
</evidence>
<evidence type="ECO:0000313" key="11">
    <source>
        <dbReference type="Proteomes" id="UP001576780"/>
    </source>
</evidence>
<evidence type="ECO:0000256" key="5">
    <source>
        <dbReference type="ARBA" id="ARBA00022692"/>
    </source>
</evidence>
<evidence type="ECO:0000256" key="6">
    <source>
        <dbReference type="ARBA" id="ARBA00022989"/>
    </source>
</evidence>
<evidence type="ECO:0000256" key="8">
    <source>
        <dbReference type="SAM" id="Phobius"/>
    </source>
</evidence>
<evidence type="ECO:0000259" key="9">
    <source>
        <dbReference type="Pfam" id="PF13231"/>
    </source>
</evidence>
<dbReference type="EC" id="2.4.-.-" evidence="10"/>
<feature type="transmembrane region" description="Helical" evidence="8">
    <location>
        <begin position="12"/>
        <end position="30"/>
    </location>
</feature>
<keyword evidence="11" id="KW-1185">Reference proteome</keyword>
<keyword evidence="5 8" id="KW-0812">Transmembrane</keyword>
<evidence type="ECO:0000256" key="2">
    <source>
        <dbReference type="ARBA" id="ARBA00022475"/>
    </source>
</evidence>
<evidence type="ECO:0000256" key="7">
    <source>
        <dbReference type="ARBA" id="ARBA00023136"/>
    </source>
</evidence>